<evidence type="ECO:0000256" key="2">
    <source>
        <dbReference type="ARBA" id="ARBA00023033"/>
    </source>
</evidence>
<evidence type="ECO:0000313" key="4">
    <source>
        <dbReference type="EMBL" id="GAA4392199.1"/>
    </source>
</evidence>
<evidence type="ECO:0000313" key="5">
    <source>
        <dbReference type="Proteomes" id="UP001500635"/>
    </source>
</evidence>
<keyword evidence="1" id="KW-0560">Oxidoreductase</keyword>
<evidence type="ECO:0000259" key="3">
    <source>
        <dbReference type="Pfam" id="PF01494"/>
    </source>
</evidence>
<dbReference type="InterPro" id="IPR002938">
    <property type="entry name" value="FAD-bd"/>
</dbReference>
<dbReference type="PANTHER" id="PTHR13789">
    <property type="entry name" value="MONOOXYGENASE"/>
    <property type="match status" value="1"/>
</dbReference>
<feature type="domain" description="FAD-binding" evidence="3">
    <location>
        <begin position="113"/>
        <end position="329"/>
    </location>
</feature>
<dbReference type="Pfam" id="PF01946">
    <property type="entry name" value="Thi4"/>
    <property type="match status" value="1"/>
</dbReference>
<dbReference type="InterPro" id="IPR036188">
    <property type="entry name" value="FAD/NAD-bd_sf"/>
</dbReference>
<dbReference type="RefSeq" id="WP_344995074.1">
    <property type="nucleotide sequence ID" value="NZ_BAABFR010000028.1"/>
</dbReference>
<protein>
    <recommendedName>
        <fullName evidence="3">FAD-binding domain-containing protein</fullName>
    </recommendedName>
</protein>
<reference evidence="5" key="1">
    <citation type="journal article" date="2019" name="Int. J. Syst. Evol. Microbiol.">
        <title>The Global Catalogue of Microorganisms (GCM) 10K type strain sequencing project: providing services to taxonomists for standard genome sequencing and annotation.</title>
        <authorList>
            <consortium name="The Broad Institute Genomics Platform"/>
            <consortium name="The Broad Institute Genome Sequencing Center for Infectious Disease"/>
            <person name="Wu L."/>
            <person name="Ma J."/>
        </authorList>
    </citation>
    <scope>NUCLEOTIDE SEQUENCE [LARGE SCALE GENOMIC DNA]</scope>
    <source>
        <strain evidence="5">JCM 17688</strain>
    </source>
</reference>
<dbReference type="Gene3D" id="3.30.9.20">
    <property type="match status" value="1"/>
</dbReference>
<dbReference type="EMBL" id="BAABFR010000028">
    <property type="protein sequence ID" value="GAA4392199.1"/>
    <property type="molecule type" value="Genomic_DNA"/>
</dbReference>
<dbReference type="PANTHER" id="PTHR13789:SF309">
    <property type="entry name" value="PUTATIVE (AFU_ORTHOLOGUE AFUA_6G14510)-RELATED"/>
    <property type="match status" value="1"/>
</dbReference>
<comment type="caution">
    <text evidence="4">The sequence shown here is derived from an EMBL/GenBank/DDBJ whole genome shotgun (WGS) entry which is preliminary data.</text>
</comment>
<name>A0ABP8JKB7_9ACTN</name>
<keyword evidence="2" id="KW-0503">Monooxygenase</keyword>
<dbReference type="PRINTS" id="PR00420">
    <property type="entry name" value="RNGMNOXGNASE"/>
</dbReference>
<gene>
    <name evidence="4" type="ORF">GCM10023147_21820</name>
</gene>
<dbReference type="Gene3D" id="3.50.50.60">
    <property type="entry name" value="FAD/NAD(P)-binding domain"/>
    <property type="match status" value="1"/>
</dbReference>
<accession>A0ABP8JKB7</accession>
<dbReference type="Proteomes" id="UP001500635">
    <property type="component" value="Unassembled WGS sequence"/>
</dbReference>
<dbReference type="InterPro" id="IPR050493">
    <property type="entry name" value="FAD-dep_Monooxygenase_BioMet"/>
</dbReference>
<dbReference type="Pfam" id="PF01494">
    <property type="entry name" value="FAD_binding_3"/>
    <property type="match status" value="1"/>
</dbReference>
<organism evidence="4 5">
    <name type="scientific">Tsukamurella soli</name>
    <dbReference type="NCBI Taxonomy" id="644556"/>
    <lineage>
        <taxon>Bacteria</taxon>
        <taxon>Bacillati</taxon>
        <taxon>Actinomycetota</taxon>
        <taxon>Actinomycetes</taxon>
        <taxon>Mycobacteriales</taxon>
        <taxon>Tsukamurellaceae</taxon>
        <taxon>Tsukamurella</taxon>
    </lineage>
</organism>
<proteinExistence type="predicted"/>
<dbReference type="SUPFAM" id="SSF51905">
    <property type="entry name" value="FAD/NAD(P)-binding domain"/>
    <property type="match status" value="1"/>
</dbReference>
<sequence>MAYDIVVIGGGPAGLFAARLLALRHPDWRVTVHERTDPSHTFGFGVGLTGGLLTAVMAVDPETAERIQRGSARVPVAEFRLGHSTVRIPGFHRGVAVSRAGLLDTLVDQARAAGVRVELDSSVTLEQVGANADLVIAADGVSSAAREARREVFEPTVTLGRGIYMWCGSEAQLEGTVFHPVDTEHGVFTAHAYPYGEGRTALVIETDSAALTSLEAAVGAAPVTARDSDEQSLAFLSVAFRELLGGKPLVGNRSQWFRFSTVRCRRWVDGKVVLLGDAAANADPSLGSGTKLAMESAIALADALDDEPRSIAEALRAFEDARRPAVDRFQRWALRSQRWWDSFPRRLDLSGERIAFAFLSRLEPFSLDASGPSRGLVRAAVASWAGVSDEELPDGDLTDWILARTLDRPVGAPSCRLVPESAVADGSALRLTVDLDDPWGEEADAVLERVRLARAAGAGVVVLDGAHTSAAIDDRIDVAERIRLETGCAAGVSVGPDAADAVASGLVAGRIDFAVRAAVTAPRRDGKETADAH</sequence>
<evidence type="ECO:0000256" key="1">
    <source>
        <dbReference type="ARBA" id="ARBA00023002"/>
    </source>
</evidence>
<keyword evidence="5" id="KW-1185">Reference proteome</keyword>